<dbReference type="SUPFAM" id="SSF47413">
    <property type="entry name" value="lambda repressor-like DNA-binding domains"/>
    <property type="match status" value="1"/>
</dbReference>
<accession>A0A1I7JM61</accession>
<dbReference type="InterPro" id="IPR010982">
    <property type="entry name" value="Lambda_DNA-bd_dom_sf"/>
</dbReference>
<protein>
    <recommendedName>
        <fullName evidence="1">HTH cro/C1-type domain-containing protein</fullName>
    </recommendedName>
</protein>
<reference evidence="3" key="1">
    <citation type="submission" date="2016-10" db="EMBL/GenBank/DDBJ databases">
        <authorList>
            <person name="Varghese N."/>
            <person name="Submissions S."/>
        </authorList>
    </citation>
    <scope>NUCLEOTIDE SEQUENCE [LARGE SCALE GENOMIC DNA]</scope>
    <source>
        <strain evidence="3">CGMCC 1.6981</strain>
    </source>
</reference>
<dbReference type="EMBL" id="FPBP01000011">
    <property type="protein sequence ID" value="SFU86275.1"/>
    <property type="molecule type" value="Genomic_DNA"/>
</dbReference>
<dbReference type="AlphaFoldDB" id="A0A1I7JM61"/>
<sequence>MSEQQAPEPSRALVWERVKKAAQAFHDHHKERGTSKLISHDSELSPQYVSDWKSERSPIPMTTLAKLASLYGVNMGYLAGYTDDPEPRVSKDDAQDGATMVELVELAIKKSDRPVDAGMATTLCSIALSMLRSGESRATILGTLIFEAESQSGHDKPPSNGR</sequence>
<proteinExistence type="predicted"/>
<keyword evidence="3" id="KW-1185">Reference proteome</keyword>
<organism evidence="2 3">
    <name type="scientific">Halomonas korlensis</name>
    <dbReference type="NCBI Taxonomy" id="463301"/>
    <lineage>
        <taxon>Bacteria</taxon>
        <taxon>Pseudomonadati</taxon>
        <taxon>Pseudomonadota</taxon>
        <taxon>Gammaproteobacteria</taxon>
        <taxon>Oceanospirillales</taxon>
        <taxon>Halomonadaceae</taxon>
        <taxon>Halomonas</taxon>
    </lineage>
</organism>
<evidence type="ECO:0000259" key="1">
    <source>
        <dbReference type="PROSITE" id="PS50943"/>
    </source>
</evidence>
<dbReference type="OrthoDB" id="6170716at2"/>
<dbReference type="RefSeq" id="WP_089796763.1">
    <property type="nucleotide sequence ID" value="NZ_FPBP01000011.1"/>
</dbReference>
<name>A0A1I7JM61_9GAMM</name>
<dbReference type="InterPro" id="IPR001387">
    <property type="entry name" value="Cro/C1-type_HTH"/>
</dbReference>
<dbReference type="STRING" id="463301.SAMN04487955_11166"/>
<dbReference type="Proteomes" id="UP000198693">
    <property type="component" value="Unassembled WGS sequence"/>
</dbReference>
<dbReference type="CDD" id="cd00093">
    <property type="entry name" value="HTH_XRE"/>
    <property type="match status" value="1"/>
</dbReference>
<gene>
    <name evidence="2" type="ORF">SAMN04487955_11166</name>
</gene>
<dbReference type="Gene3D" id="1.10.260.40">
    <property type="entry name" value="lambda repressor-like DNA-binding domains"/>
    <property type="match status" value="1"/>
</dbReference>
<dbReference type="PROSITE" id="PS50943">
    <property type="entry name" value="HTH_CROC1"/>
    <property type="match status" value="1"/>
</dbReference>
<feature type="domain" description="HTH cro/C1-type" evidence="1">
    <location>
        <begin position="44"/>
        <end position="78"/>
    </location>
</feature>
<dbReference type="GO" id="GO:0003677">
    <property type="term" value="F:DNA binding"/>
    <property type="evidence" value="ECO:0007669"/>
    <property type="project" value="InterPro"/>
</dbReference>
<evidence type="ECO:0000313" key="3">
    <source>
        <dbReference type="Proteomes" id="UP000198693"/>
    </source>
</evidence>
<evidence type="ECO:0000313" key="2">
    <source>
        <dbReference type="EMBL" id="SFU86275.1"/>
    </source>
</evidence>